<evidence type="ECO:0000313" key="2">
    <source>
        <dbReference type="Proteomes" id="UP000789706"/>
    </source>
</evidence>
<accession>A0A9N9AX43</accession>
<gene>
    <name evidence="1" type="ORF">DEBURN_LOCUS6965</name>
</gene>
<dbReference type="Proteomes" id="UP000789706">
    <property type="component" value="Unassembled WGS sequence"/>
</dbReference>
<dbReference type="AlphaFoldDB" id="A0A9N9AX43"/>
<name>A0A9N9AX43_9GLOM</name>
<keyword evidence="2" id="KW-1185">Reference proteome</keyword>
<reference evidence="1" key="1">
    <citation type="submission" date="2021-06" db="EMBL/GenBank/DDBJ databases">
        <authorList>
            <person name="Kallberg Y."/>
            <person name="Tangrot J."/>
            <person name="Rosling A."/>
        </authorList>
    </citation>
    <scope>NUCLEOTIDE SEQUENCE</scope>
    <source>
        <strain evidence="1">AZ414A</strain>
    </source>
</reference>
<proteinExistence type="predicted"/>
<organism evidence="1 2">
    <name type="scientific">Diversispora eburnea</name>
    <dbReference type="NCBI Taxonomy" id="1213867"/>
    <lineage>
        <taxon>Eukaryota</taxon>
        <taxon>Fungi</taxon>
        <taxon>Fungi incertae sedis</taxon>
        <taxon>Mucoromycota</taxon>
        <taxon>Glomeromycotina</taxon>
        <taxon>Glomeromycetes</taxon>
        <taxon>Diversisporales</taxon>
        <taxon>Diversisporaceae</taxon>
        <taxon>Diversispora</taxon>
    </lineage>
</organism>
<evidence type="ECO:0000313" key="1">
    <source>
        <dbReference type="EMBL" id="CAG8548188.1"/>
    </source>
</evidence>
<protein>
    <submittedName>
        <fullName evidence="1">3862_t:CDS:1</fullName>
    </submittedName>
</protein>
<sequence length="63" mass="7073">MTLETAKQLLELQGVFGNSNSNNITNEIAISDMPNIYSTMFLIHSSNDFGYCNFRNKINLNGI</sequence>
<comment type="caution">
    <text evidence="1">The sequence shown here is derived from an EMBL/GenBank/DDBJ whole genome shotgun (WGS) entry which is preliminary data.</text>
</comment>
<dbReference type="EMBL" id="CAJVPK010000775">
    <property type="protein sequence ID" value="CAG8548188.1"/>
    <property type="molecule type" value="Genomic_DNA"/>
</dbReference>
<feature type="non-terminal residue" evidence="1">
    <location>
        <position position="63"/>
    </location>
</feature>